<dbReference type="PROSITE" id="PS52050">
    <property type="entry name" value="WYL"/>
    <property type="match status" value="1"/>
</dbReference>
<proteinExistence type="predicted"/>
<dbReference type="SUPFAM" id="SSF46785">
    <property type="entry name" value="Winged helix' DNA-binding domain"/>
    <property type="match status" value="1"/>
</dbReference>
<dbReference type="EMBL" id="JBHSED010000001">
    <property type="protein sequence ID" value="MFC4301920.1"/>
    <property type="molecule type" value="Genomic_DNA"/>
</dbReference>
<reference evidence="5" key="1">
    <citation type="journal article" date="2019" name="Int. J. Syst. Evol. Microbiol.">
        <title>The Global Catalogue of Microorganisms (GCM) 10K type strain sequencing project: providing services to taxonomists for standard genome sequencing and annotation.</title>
        <authorList>
            <consortium name="The Broad Institute Genomics Platform"/>
            <consortium name="The Broad Institute Genome Sequencing Center for Infectious Disease"/>
            <person name="Wu L."/>
            <person name="Ma J."/>
        </authorList>
    </citation>
    <scope>NUCLEOTIDE SEQUENCE [LARGE SCALE GENOMIC DNA]</scope>
    <source>
        <strain evidence="5">CGMCC 4.1641</strain>
    </source>
</reference>
<evidence type="ECO:0000313" key="5">
    <source>
        <dbReference type="Proteomes" id="UP001595755"/>
    </source>
</evidence>
<keyword evidence="2" id="KW-0804">Transcription</keyword>
<accession>A0ABV8S4G3</accession>
<keyword evidence="5" id="KW-1185">Reference proteome</keyword>
<dbReference type="InterPro" id="IPR036388">
    <property type="entry name" value="WH-like_DNA-bd_sf"/>
</dbReference>
<dbReference type="PIRSF" id="PIRSF016838">
    <property type="entry name" value="PafC"/>
    <property type="match status" value="1"/>
</dbReference>
<dbReference type="Gene3D" id="1.10.10.10">
    <property type="entry name" value="Winged helix-like DNA-binding domain superfamily/Winged helix DNA-binding domain"/>
    <property type="match status" value="1"/>
</dbReference>
<dbReference type="InterPro" id="IPR036390">
    <property type="entry name" value="WH_DNA-bd_sf"/>
</dbReference>
<sequence>MKLDRLLSIIILLVNRRKVQAKELADLFEVSVRTIYRDIDVINQAGIPIVSYQGAGGGIGLSDGYRLDRSVLTNNELVEIVGALQSVSTIVPSRDSKLLLEKIRSIVPDADAEGFQLRTRRLIVDFSSWTRNAWVEKKILLLKQATEEERETAIVYCDAQGRETERTVEPYALVLKQMSWYLYAYCLTREEFRLFKLFRIKEIAVREKRFVHREAETELLPWNKEWKAPDKLAKLTLRFRRGVKHLAEEWFDVEALAAEPAENGQEEHYLVRAEFPEDRWLYGFILSFGPEVEVVEPLSVRRQVERLAAEIGQIYSSSRGT</sequence>
<dbReference type="PROSITE" id="PS51000">
    <property type="entry name" value="HTH_DEOR_2"/>
    <property type="match status" value="1"/>
</dbReference>
<dbReference type="InterPro" id="IPR013196">
    <property type="entry name" value="HTH_11"/>
</dbReference>
<dbReference type="PANTHER" id="PTHR34580">
    <property type="match status" value="1"/>
</dbReference>
<dbReference type="InterPro" id="IPR051534">
    <property type="entry name" value="CBASS_pafABC_assoc_protein"/>
</dbReference>
<comment type="caution">
    <text evidence="4">The sequence shown here is derived from an EMBL/GenBank/DDBJ whole genome shotgun (WGS) entry which is preliminary data.</text>
</comment>
<dbReference type="RefSeq" id="WP_204604613.1">
    <property type="nucleotide sequence ID" value="NZ_JBHSED010000001.1"/>
</dbReference>
<dbReference type="PANTHER" id="PTHR34580:SF8">
    <property type="entry name" value="WYL DOMAIN-CONTAINING PROTEIN"/>
    <property type="match status" value="1"/>
</dbReference>
<dbReference type="InterPro" id="IPR026881">
    <property type="entry name" value="WYL_dom"/>
</dbReference>
<evidence type="ECO:0000313" key="4">
    <source>
        <dbReference type="EMBL" id="MFC4301920.1"/>
    </source>
</evidence>
<dbReference type="InterPro" id="IPR028349">
    <property type="entry name" value="PafC-like"/>
</dbReference>
<dbReference type="Pfam" id="PF25583">
    <property type="entry name" value="WCX"/>
    <property type="match status" value="1"/>
</dbReference>
<dbReference type="Proteomes" id="UP001595755">
    <property type="component" value="Unassembled WGS sequence"/>
</dbReference>
<feature type="domain" description="HTH deoR-type" evidence="3">
    <location>
        <begin position="2"/>
        <end position="57"/>
    </location>
</feature>
<dbReference type="Pfam" id="PF08279">
    <property type="entry name" value="HTH_11"/>
    <property type="match status" value="1"/>
</dbReference>
<evidence type="ECO:0000256" key="1">
    <source>
        <dbReference type="ARBA" id="ARBA00023015"/>
    </source>
</evidence>
<name>A0ABV8S4G3_9BACL</name>
<keyword evidence="1" id="KW-0805">Transcription regulation</keyword>
<organism evidence="4 5">
    <name type="scientific">Cohnella boryungensis</name>
    <dbReference type="NCBI Taxonomy" id="768479"/>
    <lineage>
        <taxon>Bacteria</taxon>
        <taxon>Bacillati</taxon>
        <taxon>Bacillota</taxon>
        <taxon>Bacilli</taxon>
        <taxon>Bacillales</taxon>
        <taxon>Paenibacillaceae</taxon>
        <taxon>Cohnella</taxon>
    </lineage>
</organism>
<evidence type="ECO:0000259" key="3">
    <source>
        <dbReference type="PROSITE" id="PS51000"/>
    </source>
</evidence>
<dbReference type="InterPro" id="IPR057727">
    <property type="entry name" value="WCX_dom"/>
</dbReference>
<protein>
    <submittedName>
        <fullName evidence="4">Helix-turn-helix transcriptional regulator</fullName>
    </submittedName>
</protein>
<dbReference type="Pfam" id="PF13280">
    <property type="entry name" value="WYL"/>
    <property type="match status" value="1"/>
</dbReference>
<gene>
    <name evidence="4" type="ORF">ACFO1S_00535</name>
</gene>
<evidence type="ECO:0000256" key="2">
    <source>
        <dbReference type="ARBA" id="ARBA00023163"/>
    </source>
</evidence>
<dbReference type="InterPro" id="IPR001034">
    <property type="entry name" value="DeoR_HTH"/>
</dbReference>